<keyword evidence="4" id="KW-1185">Reference proteome</keyword>
<sequence length="263" mass="28749">MGSVVSLLAPRRLASMTFDFILPPVCHCCGAETSGSGAFCAECFMHLRIIGRPCCVSCAVPVPEKAFLGHSGRCAVCEACLPPWRQARAAFVYDEWSRKLILPLKYADRTENARLLASFMKRAGSDLLIGNDLLIPVPLHWTRLLRRRYNQAALLARALARGKGMPTCIPDVLKRAVMTQSLARLPSRERAREVQKAIVVRRQFVPAVEGKRVLLIDDVLTTGATARVCTLALLDAGATSVDLLVAARTERFASESEGEDGQS</sequence>
<evidence type="ECO:0000313" key="3">
    <source>
        <dbReference type="EMBL" id="CAI9119695.1"/>
    </source>
</evidence>
<dbReference type="PANTHER" id="PTHR47505:SF1">
    <property type="entry name" value="DNA UTILIZATION PROTEIN YHGH"/>
    <property type="match status" value="1"/>
</dbReference>
<evidence type="ECO:0000259" key="2">
    <source>
        <dbReference type="Pfam" id="PF18912"/>
    </source>
</evidence>
<name>A0AA35UU06_9PROT</name>
<organism evidence="3 4">
    <name type="scientific">Brytella acorum</name>
    <dbReference type="NCBI Taxonomy" id="2959299"/>
    <lineage>
        <taxon>Bacteria</taxon>
        <taxon>Pseudomonadati</taxon>
        <taxon>Pseudomonadota</taxon>
        <taxon>Alphaproteobacteria</taxon>
        <taxon>Acetobacterales</taxon>
        <taxon>Acetobacteraceae</taxon>
        <taxon>Brytella</taxon>
    </lineage>
</organism>
<dbReference type="PANTHER" id="PTHR47505">
    <property type="entry name" value="DNA UTILIZATION PROTEIN YHGH"/>
    <property type="match status" value="1"/>
</dbReference>
<dbReference type="InterPro" id="IPR000836">
    <property type="entry name" value="PRTase_dom"/>
</dbReference>
<gene>
    <name evidence="3" type="ORF">LMG32879_000516</name>
</gene>
<reference evidence="3" key="1">
    <citation type="submission" date="2023-03" db="EMBL/GenBank/DDBJ databases">
        <authorList>
            <person name="Cleenwerck I."/>
        </authorList>
    </citation>
    <scope>NUCLEOTIDE SEQUENCE</scope>
    <source>
        <strain evidence="3">LMG 32879</strain>
    </source>
</reference>
<dbReference type="AlphaFoldDB" id="A0AA35UU06"/>
<proteinExistence type="inferred from homology"/>
<feature type="domain" description="Double zinc ribbon" evidence="2">
    <location>
        <begin position="18"/>
        <end position="81"/>
    </location>
</feature>
<protein>
    <submittedName>
        <fullName evidence="3">ComF family protein</fullName>
    </submittedName>
</protein>
<dbReference type="Gene3D" id="3.40.50.2020">
    <property type="match status" value="1"/>
</dbReference>
<dbReference type="InterPro" id="IPR044005">
    <property type="entry name" value="DZR_2"/>
</dbReference>
<dbReference type="InterPro" id="IPR029057">
    <property type="entry name" value="PRTase-like"/>
</dbReference>
<evidence type="ECO:0000256" key="1">
    <source>
        <dbReference type="ARBA" id="ARBA00008007"/>
    </source>
</evidence>
<evidence type="ECO:0000313" key="4">
    <source>
        <dbReference type="Proteomes" id="UP001176960"/>
    </source>
</evidence>
<dbReference type="CDD" id="cd06223">
    <property type="entry name" value="PRTases_typeI"/>
    <property type="match status" value="1"/>
</dbReference>
<accession>A0AA35UU06</accession>
<dbReference type="SUPFAM" id="SSF53271">
    <property type="entry name" value="PRTase-like"/>
    <property type="match status" value="1"/>
</dbReference>
<dbReference type="Pfam" id="PF18912">
    <property type="entry name" value="DZR_2"/>
    <property type="match status" value="1"/>
</dbReference>
<dbReference type="EMBL" id="CATKSH010000002">
    <property type="protein sequence ID" value="CAI9119695.1"/>
    <property type="molecule type" value="Genomic_DNA"/>
</dbReference>
<dbReference type="Proteomes" id="UP001176960">
    <property type="component" value="Unassembled WGS sequence"/>
</dbReference>
<comment type="caution">
    <text evidence="3">The sequence shown here is derived from an EMBL/GenBank/DDBJ whole genome shotgun (WGS) entry which is preliminary data.</text>
</comment>
<dbReference type="InterPro" id="IPR051910">
    <property type="entry name" value="ComF/GntX_DNA_util-trans"/>
</dbReference>
<comment type="similarity">
    <text evidence="1">Belongs to the ComF/GntX family.</text>
</comment>